<sequence>MTSTTTTDWEVLDAPGLVTVQDDGRLGLAHLGVPRAGPLDPPAAALAGRLVGDAAGTAVLEVTLGGVTLRAGAARWVAVTGARCAVTVGGSARGHGRAEWVPAGAELRLGPATSGVRSYLAVGGGWAPDPVLGSRSTDTLAWVGPPRVVAGLHLPVGAVAGPPAAVDVPGRERSGPLRVDPGPRLDRFAAGTLERLCATAYVVGAASDRVGLRLEGEPLVRVDERELASEGMVLGAVQVPPDGRPVVLLADHPVTGGYPMVAVVRHDDLALVAQLRPGEPVSFRPA</sequence>
<gene>
    <name evidence="5" type="ORF">ACFFRI_17345</name>
</gene>
<keyword evidence="3" id="KW-0067">ATP-binding</keyword>
<evidence type="ECO:0000259" key="4">
    <source>
        <dbReference type="SMART" id="SM00797"/>
    </source>
</evidence>
<dbReference type="InterPro" id="IPR052708">
    <property type="entry name" value="PxpC"/>
</dbReference>
<reference evidence="5 6" key="1">
    <citation type="submission" date="2024-09" db="EMBL/GenBank/DDBJ databases">
        <authorList>
            <person name="Sun Q."/>
            <person name="Mori K."/>
        </authorList>
    </citation>
    <scope>NUCLEOTIDE SEQUENCE [LARGE SCALE GENOMIC DNA]</scope>
    <source>
        <strain evidence="5 6">JCM 9626</strain>
    </source>
</reference>
<dbReference type="EMBL" id="JBHMDG010000026">
    <property type="protein sequence ID" value="MFB9314827.1"/>
    <property type="molecule type" value="Genomic_DNA"/>
</dbReference>
<dbReference type="PANTHER" id="PTHR43309:SF3">
    <property type="entry name" value="5-OXOPROLINASE SUBUNIT C"/>
    <property type="match status" value="1"/>
</dbReference>
<dbReference type="RefSeq" id="WP_140009972.1">
    <property type="nucleotide sequence ID" value="NZ_JBHMDG010000026.1"/>
</dbReference>
<feature type="domain" description="Carboxyltransferase" evidence="4">
    <location>
        <begin position="30"/>
        <end position="286"/>
    </location>
</feature>
<dbReference type="Proteomes" id="UP001589750">
    <property type="component" value="Unassembled WGS sequence"/>
</dbReference>
<evidence type="ECO:0000256" key="1">
    <source>
        <dbReference type="ARBA" id="ARBA00022741"/>
    </source>
</evidence>
<dbReference type="PANTHER" id="PTHR43309">
    <property type="entry name" value="5-OXOPROLINASE SUBUNIT C"/>
    <property type="match status" value="1"/>
</dbReference>
<comment type="caution">
    <text evidence="5">The sequence shown here is derived from an EMBL/GenBank/DDBJ whole genome shotgun (WGS) entry which is preliminary data.</text>
</comment>
<accession>A0ABV5KDM2</accession>
<evidence type="ECO:0000256" key="2">
    <source>
        <dbReference type="ARBA" id="ARBA00022801"/>
    </source>
</evidence>
<keyword evidence="6" id="KW-1185">Reference proteome</keyword>
<evidence type="ECO:0000313" key="5">
    <source>
        <dbReference type="EMBL" id="MFB9314827.1"/>
    </source>
</evidence>
<dbReference type="SMART" id="SM00797">
    <property type="entry name" value="AHS2"/>
    <property type="match status" value="1"/>
</dbReference>
<name>A0ABV5KDM2_9ACTN</name>
<organism evidence="5 6">
    <name type="scientific">Nocardioides plantarum</name>
    <dbReference type="NCBI Taxonomy" id="29299"/>
    <lineage>
        <taxon>Bacteria</taxon>
        <taxon>Bacillati</taxon>
        <taxon>Actinomycetota</taxon>
        <taxon>Actinomycetes</taxon>
        <taxon>Propionibacteriales</taxon>
        <taxon>Nocardioidaceae</taxon>
        <taxon>Nocardioides</taxon>
    </lineage>
</organism>
<keyword evidence="2" id="KW-0378">Hydrolase</keyword>
<dbReference type="Gene3D" id="2.40.100.10">
    <property type="entry name" value="Cyclophilin-like"/>
    <property type="match status" value="1"/>
</dbReference>
<dbReference type="InterPro" id="IPR029000">
    <property type="entry name" value="Cyclophilin-like_dom_sf"/>
</dbReference>
<proteinExistence type="predicted"/>
<keyword evidence="1" id="KW-0547">Nucleotide-binding</keyword>
<protein>
    <submittedName>
        <fullName evidence="5">Biotin-dependent carboxyltransferase family protein</fullName>
    </submittedName>
</protein>
<dbReference type="Pfam" id="PF02626">
    <property type="entry name" value="CT_A_B"/>
    <property type="match status" value="1"/>
</dbReference>
<evidence type="ECO:0000313" key="6">
    <source>
        <dbReference type="Proteomes" id="UP001589750"/>
    </source>
</evidence>
<evidence type="ECO:0000256" key="3">
    <source>
        <dbReference type="ARBA" id="ARBA00022840"/>
    </source>
</evidence>
<dbReference type="NCBIfam" id="TIGR00724">
    <property type="entry name" value="urea_amlyse_rel"/>
    <property type="match status" value="1"/>
</dbReference>
<dbReference type="SUPFAM" id="SSF50891">
    <property type="entry name" value="Cyclophilin-like"/>
    <property type="match status" value="1"/>
</dbReference>
<dbReference type="InterPro" id="IPR003778">
    <property type="entry name" value="CT_A_B"/>
</dbReference>